<evidence type="ECO:0000313" key="3">
    <source>
        <dbReference type="Proteomes" id="UP000237056"/>
    </source>
</evidence>
<proteinExistence type="predicted"/>
<dbReference type="OrthoDB" id="1211741at2"/>
<keyword evidence="1" id="KW-0812">Transmembrane</keyword>
<dbReference type="EMBL" id="PQNY01000084">
    <property type="protein sequence ID" value="POS00513.1"/>
    <property type="molecule type" value="Genomic_DNA"/>
</dbReference>
<comment type="caution">
    <text evidence="2">The sequence shown here is derived from an EMBL/GenBank/DDBJ whole genome shotgun (WGS) entry which is preliminary data.</text>
</comment>
<evidence type="ECO:0000313" key="2">
    <source>
        <dbReference type="EMBL" id="POS00513.1"/>
    </source>
</evidence>
<sequence>MIPQKIQALFDLIDFLDKNKATYIEKYIPLCNKLSELDNQRSLLKPNENYKDKHFYDTIQKEIKEKFEPITENIYKPVTSKLKELGIWSGDDVYTSIWNNNISEISNFKRNFSEEDTQIVFHYKQKYLSFRTETNSDFLCLSFVFSNLDEIMKELFEFFKDSEENEFESFETKTIEVGDFYELAKNIKENKRKNVKYSIPNENIFGKKDRTQSTDNVAIKNEFNVYNMGDKIEVGDISNNSGKITVGKDNKIELEGNDDIAKKSYRWQKRDTIIMTIIGIIGLVIAYLTMKN</sequence>
<dbReference type="Proteomes" id="UP000237056">
    <property type="component" value="Unassembled WGS sequence"/>
</dbReference>
<accession>A0A2S4N5G3</accession>
<feature type="transmembrane region" description="Helical" evidence="1">
    <location>
        <begin position="272"/>
        <end position="290"/>
    </location>
</feature>
<protein>
    <submittedName>
        <fullName evidence="2">Uncharacterized protein</fullName>
    </submittedName>
</protein>
<organism evidence="2 3">
    <name type="scientific">Flavobacterium croceum DSM 17960</name>
    <dbReference type="NCBI Taxonomy" id="1121886"/>
    <lineage>
        <taxon>Bacteria</taxon>
        <taxon>Pseudomonadati</taxon>
        <taxon>Bacteroidota</taxon>
        <taxon>Flavobacteriia</taxon>
        <taxon>Flavobacteriales</taxon>
        <taxon>Flavobacteriaceae</taxon>
        <taxon>Flavobacterium</taxon>
    </lineage>
</organism>
<evidence type="ECO:0000256" key="1">
    <source>
        <dbReference type="SAM" id="Phobius"/>
    </source>
</evidence>
<keyword evidence="1" id="KW-0472">Membrane</keyword>
<keyword evidence="3" id="KW-1185">Reference proteome</keyword>
<keyword evidence="1" id="KW-1133">Transmembrane helix</keyword>
<gene>
    <name evidence="2" type="ORF">Q361_1841</name>
</gene>
<reference evidence="2 3" key="1">
    <citation type="submission" date="2018-01" db="EMBL/GenBank/DDBJ databases">
        <title>Genomic Encyclopedia of Type Strains, Phase I: the one thousand microbial genomes (KMG-I) project.</title>
        <authorList>
            <person name="Goeker M."/>
        </authorList>
    </citation>
    <scope>NUCLEOTIDE SEQUENCE [LARGE SCALE GENOMIC DNA]</scope>
    <source>
        <strain evidence="2 3">DSM 17960</strain>
    </source>
</reference>
<dbReference type="AlphaFoldDB" id="A0A2S4N5G3"/>
<name>A0A2S4N5G3_9FLAO</name>
<dbReference type="RefSeq" id="WP_103727250.1">
    <property type="nucleotide sequence ID" value="NZ_PQNY01000084.1"/>
</dbReference>